<feature type="short sequence motif" description="Histidine triad motif" evidence="4 5">
    <location>
        <begin position="113"/>
        <end position="117"/>
    </location>
</feature>
<dbReference type="GeneTree" id="ENSGT00510000047616"/>
<dbReference type="Gene3D" id="3.30.428.10">
    <property type="entry name" value="HIT-like"/>
    <property type="match status" value="1"/>
</dbReference>
<evidence type="ECO:0000313" key="8">
    <source>
        <dbReference type="Proteomes" id="UP000314980"/>
    </source>
</evidence>
<reference evidence="8" key="1">
    <citation type="submission" date="2015-09" db="EMBL/GenBank/DDBJ databases">
        <authorList>
            <person name="Sai Rama Sridatta P."/>
        </authorList>
    </citation>
    <scope>NUCLEOTIDE SEQUENCE [LARGE SCALE GENOMIC DNA]</scope>
</reference>
<dbReference type="Ensembl" id="ENSLCAT00010018926.1">
    <property type="protein sequence ID" value="ENSLCAP00010018523.1"/>
    <property type="gene ID" value="ENSLCAG00010008769.1"/>
</dbReference>
<name>A0A4W6D0K9_LATCA</name>
<comment type="similarity">
    <text evidence="2">Belongs to the HINT family.</text>
</comment>
<comment type="catalytic activity">
    <reaction evidence="1">
        <text>adenosine 5'-phosphoramidate + H2O = NH4(+) + AMP</text>
        <dbReference type="Rhea" id="RHEA:67916"/>
        <dbReference type="ChEBI" id="CHEBI:15377"/>
        <dbReference type="ChEBI" id="CHEBI:28938"/>
        <dbReference type="ChEBI" id="CHEBI:57890"/>
        <dbReference type="ChEBI" id="CHEBI:456215"/>
    </reaction>
</comment>
<dbReference type="KEGG" id="lcf:108895665"/>
<organism evidence="7 8">
    <name type="scientific">Lates calcarifer</name>
    <name type="common">Barramundi</name>
    <name type="synonym">Holocentrus calcarifer</name>
    <dbReference type="NCBI Taxonomy" id="8187"/>
    <lineage>
        <taxon>Eukaryota</taxon>
        <taxon>Metazoa</taxon>
        <taxon>Chordata</taxon>
        <taxon>Craniata</taxon>
        <taxon>Vertebrata</taxon>
        <taxon>Euteleostomi</taxon>
        <taxon>Actinopterygii</taxon>
        <taxon>Neopterygii</taxon>
        <taxon>Teleostei</taxon>
        <taxon>Neoteleostei</taxon>
        <taxon>Acanthomorphata</taxon>
        <taxon>Carangaria</taxon>
        <taxon>Carangaria incertae sedis</taxon>
        <taxon>Centropomidae</taxon>
        <taxon>Lates</taxon>
    </lineage>
</organism>
<dbReference type="InterPro" id="IPR001310">
    <property type="entry name" value="Histidine_triad_HIT"/>
</dbReference>
<accession>A0A4W6D0K9</accession>
<evidence type="ECO:0000313" key="7">
    <source>
        <dbReference type="Ensembl" id="ENSLCAP00010018523.1"/>
    </source>
</evidence>
<feature type="active site" description="Tele-AMP-histidine intermediate" evidence="3">
    <location>
        <position position="115"/>
    </location>
</feature>
<evidence type="ECO:0000256" key="2">
    <source>
        <dbReference type="ARBA" id="ARBA00025764"/>
    </source>
</evidence>
<dbReference type="RefSeq" id="XP_018550081.1">
    <property type="nucleotide sequence ID" value="XM_018694565.2"/>
</dbReference>
<dbReference type="OrthoDB" id="1915375at2759"/>
<keyword evidence="8" id="KW-1185">Reference proteome</keyword>
<reference evidence="7" key="3">
    <citation type="submission" date="2025-05" db="UniProtKB">
        <authorList>
            <consortium name="Ensembl"/>
        </authorList>
    </citation>
    <scope>IDENTIFICATION</scope>
</reference>
<proteinExistence type="inferred from homology"/>
<protein>
    <submittedName>
        <fullName evidence="9">Adenosine 5'-monophosphoramidase HINT3 isoform X1</fullName>
    </submittedName>
    <submittedName>
        <fullName evidence="7">Si:dkey-25e12.3</fullName>
    </submittedName>
</protein>
<reference evidence="9" key="2">
    <citation type="submission" date="2025-04" db="UniProtKB">
        <authorList>
            <consortium name="RefSeq"/>
        </authorList>
    </citation>
    <scope>IDENTIFICATION</scope>
    <source>
        <tissue evidence="9">Brain</tissue>
    </source>
</reference>
<dbReference type="SUPFAM" id="SSF54197">
    <property type="entry name" value="HIT-like"/>
    <property type="match status" value="1"/>
</dbReference>
<evidence type="ECO:0000259" key="6">
    <source>
        <dbReference type="PROSITE" id="PS51084"/>
    </source>
</evidence>
<dbReference type="InterPro" id="IPR036265">
    <property type="entry name" value="HIT-like_sf"/>
</dbReference>
<evidence type="ECO:0000313" key="9">
    <source>
        <dbReference type="RefSeq" id="XP_018550081.1"/>
    </source>
</evidence>
<gene>
    <name evidence="7 9" type="primary">si:dkey-25e12.3</name>
</gene>
<dbReference type="Proteomes" id="UP000314980">
    <property type="component" value="Unassembled WGS sequence"/>
</dbReference>
<feature type="domain" description="HIT" evidence="6">
    <location>
        <begin position="20"/>
        <end position="128"/>
    </location>
</feature>
<dbReference type="AlphaFoldDB" id="A0A4W6D0K9"/>
<dbReference type="PRINTS" id="PR00332">
    <property type="entry name" value="HISTRIAD"/>
</dbReference>
<evidence type="ECO:0000256" key="4">
    <source>
        <dbReference type="PIRSR" id="PIRSR601310-3"/>
    </source>
</evidence>
<sequence>MGNMESSKSDSNKGMVETCIFCWIANDQDKETEVIKQNKELVCFRDINPAAPHHYLVIPREHIHSCLSLHKAHTGLVKRMAEMGRAVLRDQGITDMEDIRLGFHQPPYISVDHLHLHVLAPTSQISKYMSYKFIPRSNNFVTEEQLRKRLKNKTPPVQCISGS</sequence>
<dbReference type="PROSITE" id="PS51084">
    <property type="entry name" value="HIT_2"/>
    <property type="match status" value="1"/>
</dbReference>
<dbReference type="STRING" id="8187.ENSLCAP00010018523"/>
<dbReference type="GO" id="GO:0003824">
    <property type="term" value="F:catalytic activity"/>
    <property type="evidence" value="ECO:0007669"/>
    <property type="project" value="InterPro"/>
</dbReference>
<dbReference type="Pfam" id="PF11969">
    <property type="entry name" value="DcpS_C"/>
    <property type="match status" value="1"/>
</dbReference>
<evidence type="ECO:0000256" key="1">
    <source>
        <dbReference type="ARBA" id="ARBA00024472"/>
    </source>
</evidence>
<dbReference type="GeneID" id="108895665"/>
<evidence type="ECO:0000256" key="3">
    <source>
        <dbReference type="PIRSR" id="PIRSR601310-1"/>
    </source>
</evidence>
<dbReference type="PANTHER" id="PTHR12486:SF6">
    <property type="entry name" value="ADENOSINE 5'-MONOPHOSPHORAMIDASE HINT3"/>
    <property type="match status" value="1"/>
</dbReference>
<dbReference type="PANTHER" id="PTHR12486">
    <property type="entry name" value="APRATAXIN-RELATED"/>
    <property type="match status" value="1"/>
</dbReference>
<dbReference type="Proteomes" id="UP000694890">
    <property type="component" value="Linkage group LG7_1"/>
</dbReference>
<dbReference type="InParanoid" id="A0A4W6D0K9"/>
<evidence type="ECO:0000256" key="5">
    <source>
        <dbReference type="PROSITE-ProRule" id="PRU00464"/>
    </source>
</evidence>
<dbReference type="InterPro" id="IPR011146">
    <property type="entry name" value="HIT-like"/>
</dbReference>